<dbReference type="AlphaFoldDB" id="A0A4U1MFC9"/>
<proteinExistence type="predicted"/>
<evidence type="ECO:0000313" key="1">
    <source>
        <dbReference type="EMBL" id="TKD69929.1"/>
    </source>
</evidence>
<organism evidence="1 2">
    <name type="scientific">Guptibacillus hwajinpoensis</name>
    <dbReference type="NCBI Taxonomy" id="208199"/>
    <lineage>
        <taxon>Bacteria</taxon>
        <taxon>Bacillati</taxon>
        <taxon>Bacillota</taxon>
        <taxon>Bacilli</taxon>
        <taxon>Bacillales</taxon>
        <taxon>Guptibacillaceae</taxon>
        <taxon>Guptibacillus</taxon>
    </lineage>
</organism>
<accession>A0A4U1MFC9</accession>
<dbReference type="EMBL" id="SWFM01000003">
    <property type="protein sequence ID" value="TKD69929.1"/>
    <property type="molecule type" value="Genomic_DNA"/>
</dbReference>
<gene>
    <name evidence="1" type="primary">mciZ</name>
    <name evidence="1" type="ORF">FBF83_11710</name>
</gene>
<reference evidence="1 2" key="1">
    <citation type="submission" date="2019-04" db="EMBL/GenBank/DDBJ databases">
        <title>Genome sequence of Bacillus hwajinpoensis strain Y2.</title>
        <authorList>
            <person name="Fair J.L."/>
            <person name="Maclea K.S."/>
        </authorList>
    </citation>
    <scope>NUCLEOTIDE SEQUENCE [LARGE SCALE GENOMIC DNA]</scope>
    <source>
        <strain evidence="1 2">Y2</strain>
    </source>
</reference>
<sequence>MKVYIQPNGVTMVGKPKQIQLMLKHYMNHYDTIEEWVQAPSIRTKSHLRLIQ</sequence>
<evidence type="ECO:0000313" key="2">
    <source>
        <dbReference type="Proteomes" id="UP000310541"/>
    </source>
</evidence>
<protein>
    <submittedName>
        <fullName evidence="1">Z-ring formation inhibitor MciZ</fullName>
    </submittedName>
</protein>
<dbReference type="RefSeq" id="WP_136947348.1">
    <property type="nucleotide sequence ID" value="NZ_SWFM01000003.1"/>
</dbReference>
<dbReference type="OrthoDB" id="2990038at2"/>
<comment type="caution">
    <text evidence="1">The sequence shown here is derived from an EMBL/GenBank/DDBJ whole genome shotgun (WGS) entry which is preliminary data.</text>
</comment>
<dbReference type="Pfam" id="PF13072">
    <property type="entry name" value="MciZ"/>
    <property type="match status" value="1"/>
</dbReference>
<name>A0A4U1MFC9_9BACL</name>
<dbReference type="Proteomes" id="UP000310541">
    <property type="component" value="Unassembled WGS sequence"/>
</dbReference>
<dbReference type="InterPro" id="IPR025177">
    <property type="entry name" value="MciZ"/>
</dbReference>